<evidence type="ECO:0000313" key="5">
    <source>
        <dbReference type="EMBL" id="MBG6134839.1"/>
    </source>
</evidence>
<sequence length="330" mass="34945">MSAPARRAAVTAVAVLATTLLAVTPAQAEPEGGTKALRDALAAASQGYQDARTAIDNAKKREAELSEQVTASQAKVADLTAAVGRLAAAQYRGGSTAQLEVLLSSGSPDSFLESAATVRYLSERDGAQVSALKAAQATLARQRKDLDAAIIEQETQLKELRKRQDEALKALRSAGGGDPTLGFGDLPANAAPAPRNPDGSLPSESCSVKDPTTSGCLTPRTLHAYEETKKAGFDHYVSCYRSMEDGGEHPRGRACDWAAAPNGFGGQASGADKDYGNRLAAWYIANADRLGVLYVIWFRQIWMPGTGWRSYFGSGDPSAEHTNHVHLSIR</sequence>
<dbReference type="Pfam" id="PF26571">
    <property type="entry name" value="VldE"/>
    <property type="match status" value="1"/>
</dbReference>
<reference evidence="5" key="1">
    <citation type="submission" date="2020-11" db="EMBL/GenBank/DDBJ databases">
        <title>Sequencing the genomes of 1000 actinobacteria strains.</title>
        <authorList>
            <person name="Klenk H.-P."/>
        </authorList>
    </citation>
    <scope>NUCLEOTIDE SEQUENCE</scope>
    <source>
        <strain evidence="5">DSM 45356</strain>
    </source>
</reference>
<organism evidence="5 6">
    <name type="scientific">Longispora fulva</name>
    <dbReference type="NCBI Taxonomy" id="619741"/>
    <lineage>
        <taxon>Bacteria</taxon>
        <taxon>Bacillati</taxon>
        <taxon>Actinomycetota</taxon>
        <taxon>Actinomycetes</taxon>
        <taxon>Micromonosporales</taxon>
        <taxon>Micromonosporaceae</taxon>
        <taxon>Longispora</taxon>
    </lineage>
</organism>
<dbReference type="RefSeq" id="WP_231398666.1">
    <property type="nucleotide sequence ID" value="NZ_BONS01000004.1"/>
</dbReference>
<feature type="compositionally biased region" description="Low complexity" evidence="2">
    <location>
        <begin position="187"/>
        <end position="197"/>
    </location>
</feature>
<keyword evidence="3" id="KW-0732">Signal</keyword>
<evidence type="ECO:0000256" key="3">
    <source>
        <dbReference type="SAM" id="SignalP"/>
    </source>
</evidence>
<evidence type="ECO:0000256" key="2">
    <source>
        <dbReference type="SAM" id="MobiDB-lite"/>
    </source>
</evidence>
<dbReference type="EMBL" id="JADOUF010000001">
    <property type="protein sequence ID" value="MBG6134839.1"/>
    <property type="molecule type" value="Genomic_DNA"/>
</dbReference>
<feature type="compositionally biased region" description="Polar residues" evidence="2">
    <location>
        <begin position="202"/>
        <end position="212"/>
    </location>
</feature>
<name>A0A8J7KGD5_9ACTN</name>
<feature type="coiled-coil region" evidence="1">
    <location>
        <begin position="41"/>
        <end position="75"/>
    </location>
</feature>
<evidence type="ECO:0000259" key="4">
    <source>
        <dbReference type="Pfam" id="PF26571"/>
    </source>
</evidence>
<gene>
    <name evidence="5" type="ORF">IW245_001033</name>
</gene>
<comment type="caution">
    <text evidence="5">The sequence shown here is derived from an EMBL/GenBank/DDBJ whole genome shotgun (WGS) entry which is preliminary data.</text>
</comment>
<evidence type="ECO:0000313" key="6">
    <source>
        <dbReference type="Proteomes" id="UP000622552"/>
    </source>
</evidence>
<keyword evidence="6" id="KW-1185">Reference proteome</keyword>
<proteinExistence type="predicted"/>
<dbReference type="InterPro" id="IPR058593">
    <property type="entry name" value="ARB_07466-like_C"/>
</dbReference>
<feature type="region of interest" description="Disordered" evidence="2">
    <location>
        <begin position="172"/>
        <end position="212"/>
    </location>
</feature>
<keyword evidence="1" id="KW-0175">Coiled coil</keyword>
<accession>A0A8J7KGD5</accession>
<feature type="chain" id="PRO_5035316963" evidence="3">
    <location>
        <begin position="29"/>
        <end position="330"/>
    </location>
</feature>
<dbReference type="Gene3D" id="6.10.250.3150">
    <property type="match status" value="1"/>
</dbReference>
<feature type="signal peptide" evidence="3">
    <location>
        <begin position="1"/>
        <end position="28"/>
    </location>
</feature>
<dbReference type="AlphaFoldDB" id="A0A8J7KGD5"/>
<evidence type="ECO:0000256" key="1">
    <source>
        <dbReference type="SAM" id="Coils"/>
    </source>
</evidence>
<feature type="domain" description="ARB-07466-like C-terminal" evidence="4">
    <location>
        <begin position="214"/>
        <end position="322"/>
    </location>
</feature>
<protein>
    <submittedName>
        <fullName evidence="5">Uncharacterized protein YlxW (UPF0749 family)</fullName>
    </submittedName>
</protein>
<feature type="coiled-coil region" evidence="1">
    <location>
        <begin position="132"/>
        <end position="170"/>
    </location>
</feature>
<dbReference type="Proteomes" id="UP000622552">
    <property type="component" value="Unassembled WGS sequence"/>
</dbReference>